<reference evidence="2" key="2">
    <citation type="submission" date="2020-09" db="EMBL/GenBank/DDBJ databases">
        <authorList>
            <person name="Sun Q."/>
            <person name="Ohkuma M."/>
        </authorList>
    </citation>
    <scope>NUCLEOTIDE SEQUENCE</scope>
    <source>
        <strain evidence="2">JCM 5069</strain>
    </source>
</reference>
<proteinExistence type="predicted"/>
<dbReference type="EMBL" id="BNCD01000017">
    <property type="protein sequence ID" value="GHH85164.1"/>
    <property type="molecule type" value="Genomic_DNA"/>
</dbReference>
<accession>A0A919L6G8</accession>
<name>A0A919L6G8_9ACTN</name>
<sequence length="221" mass="25324">MNRTRADTAVPRAAARGAPPPRPGGPRQSRIDADQLLMTKVGLRFPTELSFAEWERAGHHLSRIVDSSSWCLGDWLMYGKEHYADRYQRAIRAAGLQYQTLRNYAWVSRQFPLNRRRARLSFQHHAEVASLSTEKQDMLLDQAERLRWTTKQLRSHIQDARSQANGGAREEFALIPRIQVPSSRLVSWRRAAHQTGIEFDRWVLTALDRAAEQALGEPADD</sequence>
<evidence type="ECO:0008006" key="4">
    <source>
        <dbReference type="Google" id="ProtNLM"/>
    </source>
</evidence>
<feature type="region of interest" description="Disordered" evidence="1">
    <location>
        <begin position="1"/>
        <end position="29"/>
    </location>
</feature>
<evidence type="ECO:0000256" key="1">
    <source>
        <dbReference type="SAM" id="MobiDB-lite"/>
    </source>
</evidence>
<dbReference type="AlphaFoldDB" id="A0A919L6G8"/>
<evidence type="ECO:0000313" key="3">
    <source>
        <dbReference type="Proteomes" id="UP000603708"/>
    </source>
</evidence>
<organism evidence="2 3">
    <name type="scientific">Streptomyces sulfonofaciens</name>
    <dbReference type="NCBI Taxonomy" id="68272"/>
    <lineage>
        <taxon>Bacteria</taxon>
        <taxon>Bacillati</taxon>
        <taxon>Actinomycetota</taxon>
        <taxon>Actinomycetes</taxon>
        <taxon>Kitasatosporales</taxon>
        <taxon>Streptomycetaceae</taxon>
        <taxon>Streptomyces</taxon>
    </lineage>
</organism>
<comment type="caution">
    <text evidence="2">The sequence shown here is derived from an EMBL/GenBank/DDBJ whole genome shotgun (WGS) entry which is preliminary data.</text>
</comment>
<reference evidence="2" key="1">
    <citation type="journal article" date="2014" name="Int. J. Syst. Evol. Microbiol.">
        <title>Complete genome sequence of Corynebacterium casei LMG S-19264T (=DSM 44701T), isolated from a smear-ripened cheese.</title>
        <authorList>
            <consortium name="US DOE Joint Genome Institute (JGI-PGF)"/>
            <person name="Walter F."/>
            <person name="Albersmeier A."/>
            <person name="Kalinowski J."/>
            <person name="Ruckert C."/>
        </authorList>
    </citation>
    <scope>NUCLEOTIDE SEQUENCE</scope>
    <source>
        <strain evidence="2">JCM 5069</strain>
    </source>
</reference>
<keyword evidence="3" id="KW-1185">Reference proteome</keyword>
<protein>
    <recommendedName>
        <fullName evidence="4">Antibiotic biosynthesis protein</fullName>
    </recommendedName>
</protein>
<evidence type="ECO:0000313" key="2">
    <source>
        <dbReference type="EMBL" id="GHH85164.1"/>
    </source>
</evidence>
<dbReference type="NCBIfam" id="NF038070">
    <property type="entry name" value="LmbU_fam_TF"/>
    <property type="match status" value="1"/>
</dbReference>
<dbReference type="InterPro" id="IPR049735">
    <property type="entry name" value="NovE/LmbU-like"/>
</dbReference>
<feature type="compositionally biased region" description="Low complexity" evidence="1">
    <location>
        <begin position="7"/>
        <end position="17"/>
    </location>
</feature>
<dbReference type="Proteomes" id="UP000603708">
    <property type="component" value="Unassembled WGS sequence"/>
</dbReference>
<gene>
    <name evidence="2" type="ORF">GCM10018793_52090</name>
</gene>